<dbReference type="CDD" id="cd03396">
    <property type="entry name" value="PAP2_like_6"/>
    <property type="match status" value="1"/>
</dbReference>
<gene>
    <name evidence="3" type="ORF">A7J57_23945</name>
</gene>
<feature type="transmembrane region" description="Helical" evidence="1">
    <location>
        <begin position="202"/>
        <end position="221"/>
    </location>
</feature>
<feature type="domain" description="Phosphatidic acid phosphatase type 2/haloperoxidase" evidence="2">
    <location>
        <begin position="100"/>
        <end position="223"/>
    </location>
</feature>
<name>A0A176X198_AGRTU</name>
<keyword evidence="1" id="KW-0812">Transmembrane</keyword>
<dbReference type="InterPro" id="IPR000326">
    <property type="entry name" value="PAP2/HPO"/>
</dbReference>
<feature type="transmembrane region" description="Helical" evidence="1">
    <location>
        <begin position="12"/>
        <end position="31"/>
    </location>
</feature>
<comment type="caution">
    <text evidence="3">The sequence shown here is derived from an EMBL/GenBank/DDBJ whole genome shotgun (WGS) entry which is preliminary data.</text>
</comment>
<dbReference type="RefSeq" id="WP_063950671.1">
    <property type="nucleotide sequence ID" value="NZ_LXPS01000037.1"/>
</dbReference>
<keyword evidence="1" id="KW-0472">Membrane</keyword>
<dbReference type="InterPro" id="IPR036938">
    <property type="entry name" value="PAP2/HPO_sf"/>
</dbReference>
<evidence type="ECO:0000313" key="4">
    <source>
        <dbReference type="Proteomes" id="UP000077098"/>
    </source>
</evidence>
<evidence type="ECO:0000313" key="3">
    <source>
        <dbReference type="EMBL" id="OAE39428.1"/>
    </source>
</evidence>
<dbReference type="SUPFAM" id="SSF48317">
    <property type="entry name" value="Acid phosphatase/Vanadium-dependent haloperoxidase"/>
    <property type="match status" value="1"/>
</dbReference>
<evidence type="ECO:0000256" key="1">
    <source>
        <dbReference type="SAM" id="Phobius"/>
    </source>
</evidence>
<evidence type="ECO:0000259" key="2">
    <source>
        <dbReference type="Pfam" id="PF01569"/>
    </source>
</evidence>
<feature type="transmembrane region" description="Helical" evidence="1">
    <location>
        <begin position="178"/>
        <end position="196"/>
    </location>
</feature>
<organism evidence="3 4">
    <name type="scientific">Agrobacterium tumefaciens</name>
    <dbReference type="NCBI Taxonomy" id="358"/>
    <lineage>
        <taxon>Bacteria</taxon>
        <taxon>Pseudomonadati</taxon>
        <taxon>Pseudomonadota</taxon>
        <taxon>Alphaproteobacteria</taxon>
        <taxon>Hyphomicrobiales</taxon>
        <taxon>Rhizobiaceae</taxon>
        <taxon>Rhizobium/Agrobacterium group</taxon>
        <taxon>Agrobacterium</taxon>
        <taxon>Agrobacterium tumefaciens complex</taxon>
    </lineage>
</organism>
<protein>
    <submittedName>
        <fullName evidence="3">Phosphoesterase</fullName>
    </submittedName>
</protein>
<feature type="transmembrane region" description="Helical" evidence="1">
    <location>
        <begin position="154"/>
        <end position="171"/>
    </location>
</feature>
<proteinExistence type="predicted"/>
<feature type="transmembrane region" description="Helical" evidence="1">
    <location>
        <begin position="92"/>
        <end position="112"/>
    </location>
</feature>
<dbReference type="AlphaFoldDB" id="A0A176X198"/>
<accession>A0A176X198</accession>
<dbReference type="Pfam" id="PF01569">
    <property type="entry name" value="PAP2"/>
    <property type="match status" value="1"/>
</dbReference>
<feature type="transmembrane region" description="Helical" evidence="1">
    <location>
        <begin position="67"/>
        <end position="85"/>
    </location>
</feature>
<reference evidence="3 4" key="1">
    <citation type="submission" date="2016-05" db="EMBL/GenBank/DDBJ databases">
        <authorList>
            <person name="Lavstsen T."/>
            <person name="Jespersen J.S."/>
        </authorList>
    </citation>
    <scope>NUCLEOTIDE SEQUENCE [LARGE SCALE GENOMIC DNA]</scope>
    <source>
        <strain evidence="3 4">KCJ1736</strain>
    </source>
</reference>
<dbReference type="Proteomes" id="UP000077098">
    <property type="component" value="Unassembled WGS sequence"/>
</dbReference>
<dbReference type="Gene3D" id="1.20.144.10">
    <property type="entry name" value="Phosphatidic acid phosphatase type 2/haloperoxidase"/>
    <property type="match status" value="1"/>
</dbReference>
<dbReference type="EMBL" id="LXPS01000037">
    <property type="protein sequence ID" value="OAE39428.1"/>
    <property type="molecule type" value="Genomic_DNA"/>
</dbReference>
<sequence>MDNDLAHMRITIWVTLVALALVILFATFPSIDLRFSALFFSPVGQPWPGLEPVPDRIRDTLREGVELAAFLAFVMLVGNLRLAALQRTGWRVWAFLCGPVILCAGLLVNGVLKAMIGRARPFSVTEFGGHQLFTPPFQFSTQCYSNCSFSSGETALIASFFLPLCVLLWPRLERRGRLVAGGLAAAMIVLMSGLRIAAGGHFLSDVVMSILFSALTTLFLYRALAISRHRHLFTGDAVSADAMSLWRNGRHAVVARLWRWWPKIKARASRLQRPPDAGAAPS</sequence>
<keyword evidence="1" id="KW-1133">Transmembrane helix</keyword>